<organism evidence="1 2">
    <name type="scientific">Paraburkholderia phenazinium</name>
    <dbReference type="NCBI Taxonomy" id="60549"/>
    <lineage>
        <taxon>Bacteria</taxon>
        <taxon>Pseudomonadati</taxon>
        <taxon>Pseudomonadota</taxon>
        <taxon>Betaproteobacteria</taxon>
        <taxon>Burkholderiales</taxon>
        <taxon>Burkholderiaceae</taxon>
        <taxon>Paraburkholderia</taxon>
    </lineage>
</organism>
<proteinExistence type="predicted"/>
<protein>
    <submittedName>
        <fullName evidence="1">Uncharacterized protein</fullName>
    </submittedName>
</protein>
<dbReference type="Proteomes" id="UP000185151">
    <property type="component" value="Unassembled WGS sequence"/>
</dbReference>
<dbReference type="RefSeq" id="WP_171991671.1">
    <property type="nucleotide sequence ID" value="NZ_FSRU01000002.1"/>
</dbReference>
<gene>
    <name evidence="1" type="ORF">SAMN05444165_5260</name>
</gene>
<keyword evidence="2" id="KW-1185">Reference proteome</keyword>
<evidence type="ECO:0000313" key="1">
    <source>
        <dbReference type="EMBL" id="SIO61527.1"/>
    </source>
</evidence>
<dbReference type="AlphaFoldDB" id="A0A1N6KYR0"/>
<dbReference type="EMBL" id="FSRU01000002">
    <property type="protein sequence ID" value="SIO61527.1"/>
    <property type="molecule type" value="Genomic_DNA"/>
</dbReference>
<sequence>MQVKTRIIDTACDWTRPIYVSALDVLTDSTAQAILAHDEAGAAHCGWAHRSK</sequence>
<evidence type="ECO:0000313" key="2">
    <source>
        <dbReference type="Proteomes" id="UP000185151"/>
    </source>
</evidence>
<reference evidence="1 2" key="1">
    <citation type="submission" date="2016-11" db="EMBL/GenBank/DDBJ databases">
        <authorList>
            <person name="Jaros S."/>
            <person name="Januszkiewicz K."/>
            <person name="Wedrychowicz H."/>
        </authorList>
    </citation>
    <scope>NUCLEOTIDE SEQUENCE [LARGE SCALE GENOMIC DNA]</scope>
    <source>
        <strain evidence="1 2">GAS95</strain>
    </source>
</reference>
<name>A0A1N6KYR0_9BURK</name>
<accession>A0A1N6KYR0</accession>